<dbReference type="NCBIfam" id="TIGR00756">
    <property type="entry name" value="PPR"/>
    <property type="match status" value="5"/>
</dbReference>
<evidence type="ECO:0000256" key="2">
    <source>
        <dbReference type="ARBA" id="ARBA00022946"/>
    </source>
</evidence>
<dbReference type="Pfam" id="PF01535">
    <property type="entry name" value="PPR"/>
    <property type="match status" value="2"/>
</dbReference>
<name>A0AAV8CE30_9POAL</name>
<dbReference type="EMBL" id="JAMFTS010000005">
    <property type="protein sequence ID" value="KAJ4753513.1"/>
    <property type="molecule type" value="Genomic_DNA"/>
</dbReference>
<sequence length="767" mass="86104">MASLPSLALSGSSIPKLDDNLRKLSNNPLLFEKDPSNQHHSREPKTNSRTSPEPIDFKQALQLLKEGTEFNSTIYVPLIHQCIKSNCLSSAKAIHSHTIRTGCCSDTYVATAIVNAYTKCGATNHSQQMFDEMSERNVITWTALINGYVRNSDPQNAVQMFIKMLESGWEPVSFTFWAVLNACCDLYNLKLGEQIHAYMIKSGVSSIVAMGGSLSNMYSKCGNLELAIKSFECSEFKDVVTWTAIISACGDSGNPQLGLRMFIDMLHENIWPNRVTLSSVGSLFCACQDLQLGPTKLYHAFCIKCGGESVFQVRNSLIYMYLKCGAIEDATRLVENMTSFNLVTINSLIAGLSKMMGSGKDDMDLYSIRVEAFKVFKRLKRSFTKPDMFTFTSVLNVCTGLMALECGTQIHAQMVKSGVLSDIVSSTSLVNMYGKCGNIEDAMKAFSEMQARTVVSWTTMISAYSQNGQYKEAIESFEEMLAAGVNPTLVSFIGVLSACSYACLVDKANYYFNLMKDHYGIEPDTGHYACMVDMFVRLGRITDAFEFIERENFEPNEIIWCILIAGCRSHGNTSLAFYAAERLLELKPKKVETYVLLLNMYKSADRWQDVSRVRMMIKEENIPYIRDRSWITIKGKVNFFVASGRSHSENDDIFDLLEDLIEKAKGMGYEPYQARYESDGEEEKKETKETKLVRHHSEKLAVAFGLINVSYGDPIRVLKNISMCKDCHTLLKLISVLTEREIIVRDSKRFHKFKEGVCSCGDFGVST</sequence>
<dbReference type="GO" id="GO:0009451">
    <property type="term" value="P:RNA modification"/>
    <property type="evidence" value="ECO:0007669"/>
    <property type="project" value="InterPro"/>
</dbReference>
<dbReference type="PANTHER" id="PTHR47926">
    <property type="entry name" value="PENTATRICOPEPTIDE REPEAT-CONTAINING PROTEIN"/>
    <property type="match status" value="1"/>
</dbReference>
<dbReference type="Pfam" id="PF14432">
    <property type="entry name" value="DYW_deaminase"/>
    <property type="match status" value="1"/>
</dbReference>
<reference evidence="6" key="1">
    <citation type="submission" date="2022-08" db="EMBL/GenBank/DDBJ databases">
        <authorList>
            <person name="Marques A."/>
        </authorList>
    </citation>
    <scope>NUCLEOTIDE SEQUENCE</scope>
    <source>
        <strain evidence="6">RhyPub2mFocal</strain>
        <tissue evidence="6">Leaves</tissue>
    </source>
</reference>
<dbReference type="GO" id="GO:0008270">
    <property type="term" value="F:zinc ion binding"/>
    <property type="evidence" value="ECO:0007669"/>
    <property type="project" value="InterPro"/>
</dbReference>
<feature type="repeat" description="PPR" evidence="3">
    <location>
        <begin position="238"/>
        <end position="272"/>
    </location>
</feature>
<feature type="repeat" description="PPR" evidence="3">
    <location>
        <begin position="137"/>
        <end position="171"/>
    </location>
</feature>
<accession>A0AAV8CE30</accession>
<dbReference type="InterPro" id="IPR046960">
    <property type="entry name" value="PPR_At4g14850-like_plant"/>
</dbReference>
<keyword evidence="7" id="KW-1185">Reference proteome</keyword>
<proteinExistence type="predicted"/>
<dbReference type="PROSITE" id="PS51375">
    <property type="entry name" value="PPR"/>
    <property type="match status" value="4"/>
</dbReference>
<dbReference type="FunFam" id="1.25.40.10:FF:000196">
    <property type="entry name" value="Pentatricopeptide repeat-containing protein At4g14850"/>
    <property type="match status" value="1"/>
</dbReference>
<evidence type="ECO:0000256" key="1">
    <source>
        <dbReference type="ARBA" id="ARBA00022737"/>
    </source>
</evidence>
<dbReference type="InterPro" id="IPR002885">
    <property type="entry name" value="PPR_rpt"/>
</dbReference>
<protein>
    <submittedName>
        <fullName evidence="6">Pentatricopeptide repeat-containing protein</fullName>
    </submittedName>
</protein>
<feature type="domain" description="DYW" evidence="5">
    <location>
        <begin position="685"/>
        <end position="763"/>
    </location>
</feature>
<feature type="region of interest" description="Disordered" evidence="4">
    <location>
        <begin position="27"/>
        <end position="54"/>
    </location>
</feature>
<gene>
    <name evidence="6" type="ORF">LUZ62_087918</name>
</gene>
<feature type="compositionally biased region" description="Basic and acidic residues" evidence="4">
    <location>
        <begin position="31"/>
        <end position="46"/>
    </location>
</feature>
<evidence type="ECO:0000313" key="7">
    <source>
        <dbReference type="Proteomes" id="UP001140206"/>
    </source>
</evidence>
<evidence type="ECO:0000313" key="6">
    <source>
        <dbReference type="EMBL" id="KAJ4753513.1"/>
    </source>
</evidence>
<organism evidence="6 7">
    <name type="scientific">Rhynchospora pubera</name>
    <dbReference type="NCBI Taxonomy" id="906938"/>
    <lineage>
        <taxon>Eukaryota</taxon>
        <taxon>Viridiplantae</taxon>
        <taxon>Streptophyta</taxon>
        <taxon>Embryophyta</taxon>
        <taxon>Tracheophyta</taxon>
        <taxon>Spermatophyta</taxon>
        <taxon>Magnoliopsida</taxon>
        <taxon>Liliopsida</taxon>
        <taxon>Poales</taxon>
        <taxon>Cyperaceae</taxon>
        <taxon>Cyperoideae</taxon>
        <taxon>Rhynchosporeae</taxon>
        <taxon>Rhynchospora</taxon>
    </lineage>
</organism>
<feature type="repeat" description="PPR" evidence="3">
    <location>
        <begin position="422"/>
        <end position="452"/>
    </location>
</feature>
<dbReference type="AlphaFoldDB" id="A0AAV8CE30"/>
<dbReference type="GO" id="GO:0003723">
    <property type="term" value="F:RNA binding"/>
    <property type="evidence" value="ECO:0007669"/>
    <property type="project" value="InterPro"/>
</dbReference>
<dbReference type="InterPro" id="IPR046848">
    <property type="entry name" value="E_motif"/>
</dbReference>
<evidence type="ECO:0000256" key="3">
    <source>
        <dbReference type="PROSITE-ProRule" id="PRU00708"/>
    </source>
</evidence>
<feature type="repeat" description="PPR" evidence="3">
    <location>
        <begin position="453"/>
        <end position="487"/>
    </location>
</feature>
<evidence type="ECO:0000256" key="4">
    <source>
        <dbReference type="SAM" id="MobiDB-lite"/>
    </source>
</evidence>
<dbReference type="InterPro" id="IPR032867">
    <property type="entry name" value="DYW_dom"/>
</dbReference>
<keyword evidence="1" id="KW-0677">Repeat</keyword>
<dbReference type="InterPro" id="IPR011990">
    <property type="entry name" value="TPR-like_helical_dom_sf"/>
</dbReference>
<dbReference type="SUPFAM" id="SSF48452">
    <property type="entry name" value="TPR-like"/>
    <property type="match status" value="1"/>
</dbReference>
<dbReference type="PANTHER" id="PTHR47926:SF480">
    <property type="entry name" value="TETRATRICOPEPTIDE REPEAT-LIKE SUPERFAMILY PROTEIN ISOFORM 1"/>
    <property type="match status" value="1"/>
</dbReference>
<comment type="caution">
    <text evidence="6">The sequence shown here is derived from an EMBL/GenBank/DDBJ whole genome shotgun (WGS) entry which is preliminary data.</text>
</comment>
<dbReference type="FunFam" id="1.25.40.10:FF:001093">
    <property type="entry name" value="Pentatricopeptide repeat-containing protein At2g34400"/>
    <property type="match status" value="1"/>
</dbReference>
<dbReference type="Pfam" id="PF20431">
    <property type="entry name" value="E_motif"/>
    <property type="match status" value="1"/>
</dbReference>
<dbReference type="Gene3D" id="1.25.40.10">
    <property type="entry name" value="Tetratricopeptide repeat domain"/>
    <property type="match status" value="5"/>
</dbReference>
<evidence type="ECO:0000259" key="5">
    <source>
        <dbReference type="Pfam" id="PF14432"/>
    </source>
</evidence>
<dbReference type="Proteomes" id="UP001140206">
    <property type="component" value="Chromosome 5"/>
</dbReference>
<dbReference type="Pfam" id="PF13041">
    <property type="entry name" value="PPR_2"/>
    <property type="match status" value="3"/>
</dbReference>
<keyword evidence="2" id="KW-0809">Transit peptide</keyword>